<keyword evidence="1" id="KW-0472">Membrane</keyword>
<protein>
    <recommendedName>
        <fullName evidence="4">DUF4446 domain-containing protein</fullName>
    </recommendedName>
</protein>
<proteinExistence type="predicted"/>
<keyword evidence="1" id="KW-1133">Transmembrane helix</keyword>
<gene>
    <name evidence="2" type="ORF">UR38_C0003G0153</name>
</gene>
<feature type="transmembrane region" description="Helical" evidence="1">
    <location>
        <begin position="6"/>
        <end position="29"/>
    </location>
</feature>
<dbReference type="Proteomes" id="UP000033995">
    <property type="component" value="Unassembled WGS sequence"/>
</dbReference>
<keyword evidence="1" id="KW-0812">Transmembrane</keyword>
<evidence type="ECO:0000313" key="3">
    <source>
        <dbReference type="Proteomes" id="UP000033995"/>
    </source>
</evidence>
<evidence type="ECO:0008006" key="4">
    <source>
        <dbReference type="Google" id="ProtNLM"/>
    </source>
</evidence>
<evidence type="ECO:0000313" key="2">
    <source>
        <dbReference type="EMBL" id="KKP47748.1"/>
    </source>
</evidence>
<comment type="caution">
    <text evidence="2">The sequence shown here is derived from an EMBL/GenBank/DDBJ whole genome shotgun (WGS) entry which is preliminary data.</text>
</comment>
<dbReference type="EMBL" id="LBOZ01000003">
    <property type="protein sequence ID" value="KKP47748.1"/>
    <property type="molecule type" value="Genomic_DNA"/>
</dbReference>
<dbReference type="AlphaFoldDB" id="A0A0F9ZTU9"/>
<name>A0A0F9ZTU9_9BACT</name>
<accession>A0A0F9ZTU9</accession>
<reference evidence="2 3" key="1">
    <citation type="journal article" date="2015" name="Nature">
        <title>rRNA introns, odd ribosomes, and small enigmatic genomes across a large radiation of phyla.</title>
        <authorList>
            <person name="Brown C.T."/>
            <person name="Hug L.A."/>
            <person name="Thomas B.C."/>
            <person name="Sharon I."/>
            <person name="Castelle C.J."/>
            <person name="Singh A."/>
            <person name="Wilkins M.J."/>
            <person name="Williams K.H."/>
            <person name="Banfield J.F."/>
        </authorList>
    </citation>
    <scope>NUCLEOTIDE SEQUENCE [LARGE SCALE GENOMIC DNA]</scope>
</reference>
<evidence type="ECO:0000256" key="1">
    <source>
        <dbReference type="SAM" id="Phobius"/>
    </source>
</evidence>
<organism evidence="2 3">
    <name type="scientific">Candidatus Woesebacteria bacterium GW2011_GWA2_33_28</name>
    <dbReference type="NCBI Taxonomy" id="1618561"/>
    <lineage>
        <taxon>Bacteria</taxon>
        <taxon>Candidatus Woeseibacteriota</taxon>
    </lineage>
</organism>
<dbReference type="InterPro" id="IPR027981">
    <property type="entry name" value="DUF4446"/>
</dbReference>
<sequence>MNISLTLVIIAIVWLVILTSFAVWTFLIFKDLIKISKNKEFSDNTKEIKNIWTDLKQFKENSKLNISRVGLAKYNPFKETGGNNSFSLVLLDANKNGIIITSLHTRERTRLYLKEVKLGKALIELSEDEAKALKEAVK</sequence>
<dbReference type="Pfam" id="PF14584">
    <property type="entry name" value="DUF4446"/>
    <property type="match status" value="1"/>
</dbReference>